<evidence type="ECO:0000313" key="11">
    <source>
        <dbReference type="Proteomes" id="UP001596174"/>
    </source>
</evidence>
<name>A0ABW1G459_9ACTN</name>
<evidence type="ECO:0000256" key="4">
    <source>
        <dbReference type="ARBA" id="ARBA00022989"/>
    </source>
</evidence>
<feature type="transmembrane region" description="Helical" evidence="7">
    <location>
        <begin position="351"/>
        <end position="373"/>
    </location>
</feature>
<evidence type="ECO:0000256" key="1">
    <source>
        <dbReference type="ARBA" id="ARBA00004141"/>
    </source>
</evidence>
<dbReference type="Pfam" id="PF00535">
    <property type="entry name" value="Glycos_transf_2"/>
    <property type="match status" value="1"/>
</dbReference>
<evidence type="ECO:0000256" key="7">
    <source>
        <dbReference type="SAM" id="Phobius"/>
    </source>
</evidence>
<dbReference type="EMBL" id="JBHSQJ010000064">
    <property type="protein sequence ID" value="MFC5908740.1"/>
    <property type="molecule type" value="Genomic_DNA"/>
</dbReference>
<evidence type="ECO:0000259" key="9">
    <source>
        <dbReference type="Pfam" id="PF04138"/>
    </source>
</evidence>
<proteinExistence type="inferred from homology"/>
<comment type="similarity">
    <text evidence="2">Belongs to the glycosyltransferase 2 family.</text>
</comment>
<feature type="transmembrane region" description="Helical" evidence="7">
    <location>
        <begin position="287"/>
        <end position="310"/>
    </location>
</feature>
<keyword evidence="5 7" id="KW-0472">Membrane</keyword>
<feature type="domain" description="Glycosyltransferase 2-like" evidence="8">
    <location>
        <begin position="32"/>
        <end position="201"/>
    </location>
</feature>
<keyword evidence="3 7" id="KW-0812">Transmembrane</keyword>
<dbReference type="SUPFAM" id="SSF53448">
    <property type="entry name" value="Nucleotide-diphospho-sugar transferases"/>
    <property type="match status" value="1"/>
</dbReference>
<comment type="subcellular location">
    <subcellularLocation>
        <location evidence="1">Membrane</location>
        <topology evidence="1">Multi-pass membrane protein</topology>
    </subcellularLocation>
</comment>
<dbReference type="Gene3D" id="3.90.550.10">
    <property type="entry name" value="Spore Coat Polysaccharide Biosynthesis Protein SpsA, Chain A"/>
    <property type="match status" value="1"/>
</dbReference>
<dbReference type="PANTHER" id="PTHR48090">
    <property type="entry name" value="UNDECAPRENYL-PHOSPHATE 4-DEOXY-4-FORMAMIDO-L-ARABINOSE TRANSFERASE-RELATED"/>
    <property type="match status" value="1"/>
</dbReference>
<dbReference type="RefSeq" id="WP_380583901.1">
    <property type="nucleotide sequence ID" value="NZ_JBHSQJ010000064.1"/>
</dbReference>
<dbReference type="GO" id="GO:0016757">
    <property type="term" value="F:glycosyltransferase activity"/>
    <property type="evidence" value="ECO:0007669"/>
    <property type="project" value="UniProtKB-KW"/>
</dbReference>
<feature type="transmembrane region" description="Helical" evidence="7">
    <location>
        <begin position="316"/>
        <end position="339"/>
    </location>
</feature>
<dbReference type="InterPro" id="IPR007267">
    <property type="entry name" value="GtrA_DPMS_TM"/>
</dbReference>
<evidence type="ECO:0000313" key="10">
    <source>
        <dbReference type="EMBL" id="MFC5908740.1"/>
    </source>
</evidence>
<dbReference type="Proteomes" id="UP001596174">
    <property type="component" value="Unassembled WGS sequence"/>
</dbReference>
<sequence length="824" mass="90189">MHSIDPEVDTNTGTALEKDGEAAGEERLPALTVVIPARNEQENITALLERLAPALVPLRAEILFVDDSDDDTTAVIECAAVLSPVPVRWIHRSLAERSGGLGSAVLAGASAACSEWVLVMDADLQHPPEAAVRLAATALRHDVDIVIGTRYAGTGSTGEGLAAPGRSLVSSWSNRLVKAAFPRRLATVTDPMSGLFAFRRSTVDLRRMQPRGFKVLLELLLRNPSARVAELAYVFEPRHAGQTKASLRQGATFLRQVVRLRRQRLVGQLRSGTPTGRERLRQAWRMLAFGLVGTTGILVNTGALWGLAHLLGLHNLVAAAFATQASTLWNWALVEVLVYRGRGSGSAAGRGVRFLLMNNALMLLRLPFIALLMRADLGVYSANALTLVALFALRFLLSDRVIYAATGPEGGRDPVQLLVDPAAEATPSAERQQPQTRRRSHYLAYRYDVAGTVTIGSQIRLPELEFFRAGWVDDEDVDIAVRVGDVGPRRPRRRAALTENGSSDKVLRYEEHLGRFGANFSVELGSSIEIVVGPLLARSPHVVYTNIVEALLRYVLVSRGRMLLHSACIELDGTGVMLSAYTDTGKTATVLRLLREHGGRFLSDDMTVVDAEGNAVCFPKPLTISAHTLRAVQADELTRKEWRRLRLQSRLHSKGGRSIALRLARFNLPIMGINALTQMLVPPPKYSVDRLVPCRLGSSTRVEELFIIQRGAPRLADLGFAETVAQMLANTEDAYGFPPYRYLAPALTIAGLDHAELKRREREILEGFLSGVRTRVLASDKFGWADEIPRLVRGEHPAAEAGVTPRQPVVGWPSWRREQPAAAV</sequence>
<dbReference type="PANTHER" id="PTHR48090:SF7">
    <property type="entry name" value="RFBJ PROTEIN"/>
    <property type="match status" value="1"/>
</dbReference>
<dbReference type="EC" id="2.4.-.-" evidence="10"/>
<feature type="region of interest" description="Disordered" evidence="6">
    <location>
        <begin position="1"/>
        <end position="22"/>
    </location>
</feature>
<dbReference type="InterPro" id="IPR001173">
    <property type="entry name" value="Glyco_trans_2-like"/>
</dbReference>
<evidence type="ECO:0000256" key="5">
    <source>
        <dbReference type="ARBA" id="ARBA00023136"/>
    </source>
</evidence>
<evidence type="ECO:0000256" key="6">
    <source>
        <dbReference type="SAM" id="MobiDB-lite"/>
    </source>
</evidence>
<dbReference type="InterPro" id="IPR027417">
    <property type="entry name" value="P-loop_NTPase"/>
</dbReference>
<gene>
    <name evidence="10" type="ORF">ACFP3V_16150</name>
</gene>
<keyword evidence="11" id="KW-1185">Reference proteome</keyword>
<keyword evidence="10" id="KW-0808">Transferase</keyword>
<evidence type="ECO:0000259" key="8">
    <source>
        <dbReference type="Pfam" id="PF00535"/>
    </source>
</evidence>
<dbReference type="Gene3D" id="3.40.50.300">
    <property type="entry name" value="P-loop containing nucleotide triphosphate hydrolases"/>
    <property type="match status" value="1"/>
</dbReference>
<accession>A0ABW1G459</accession>
<evidence type="ECO:0000256" key="3">
    <source>
        <dbReference type="ARBA" id="ARBA00022692"/>
    </source>
</evidence>
<evidence type="ECO:0000256" key="2">
    <source>
        <dbReference type="ARBA" id="ARBA00006739"/>
    </source>
</evidence>
<reference evidence="11" key="1">
    <citation type="journal article" date="2019" name="Int. J. Syst. Evol. Microbiol.">
        <title>The Global Catalogue of Microorganisms (GCM) 10K type strain sequencing project: providing services to taxonomists for standard genome sequencing and annotation.</title>
        <authorList>
            <consortium name="The Broad Institute Genomics Platform"/>
            <consortium name="The Broad Institute Genome Sequencing Center for Infectious Disease"/>
            <person name="Wu L."/>
            <person name="Ma J."/>
        </authorList>
    </citation>
    <scope>NUCLEOTIDE SEQUENCE [LARGE SCALE GENOMIC DNA]</scope>
    <source>
        <strain evidence="11">JCM 4816</strain>
    </source>
</reference>
<dbReference type="SUPFAM" id="SSF53795">
    <property type="entry name" value="PEP carboxykinase-like"/>
    <property type="match status" value="1"/>
</dbReference>
<keyword evidence="4 7" id="KW-1133">Transmembrane helix</keyword>
<dbReference type="Pfam" id="PF04138">
    <property type="entry name" value="GtrA_DPMS_TM"/>
    <property type="match status" value="1"/>
</dbReference>
<organism evidence="10 11">
    <name type="scientific">Streptacidiphilus monticola</name>
    <dbReference type="NCBI Taxonomy" id="2161674"/>
    <lineage>
        <taxon>Bacteria</taxon>
        <taxon>Bacillati</taxon>
        <taxon>Actinomycetota</taxon>
        <taxon>Actinomycetes</taxon>
        <taxon>Kitasatosporales</taxon>
        <taxon>Streptomycetaceae</taxon>
        <taxon>Streptacidiphilus</taxon>
    </lineage>
</organism>
<protein>
    <submittedName>
        <fullName evidence="10">Glycosyltransferase</fullName>
        <ecNumber evidence="10">2.4.-.-</ecNumber>
    </submittedName>
</protein>
<comment type="caution">
    <text evidence="10">The sequence shown here is derived from an EMBL/GenBank/DDBJ whole genome shotgun (WGS) entry which is preliminary data.</text>
</comment>
<dbReference type="InterPro" id="IPR029044">
    <property type="entry name" value="Nucleotide-diphossugar_trans"/>
</dbReference>
<keyword evidence="10" id="KW-0328">Glycosyltransferase</keyword>
<dbReference type="InterPro" id="IPR050256">
    <property type="entry name" value="Glycosyltransferase_2"/>
</dbReference>
<feature type="domain" description="GtrA/DPMS transmembrane" evidence="9">
    <location>
        <begin position="289"/>
        <end position="402"/>
    </location>
</feature>